<keyword evidence="4" id="KW-0472">Membrane</keyword>
<dbReference type="InterPro" id="IPR001940">
    <property type="entry name" value="Peptidase_S1C"/>
</dbReference>
<dbReference type="Gene3D" id="2.30.42.10">
    <property type="match status" value="1"/>
</dbReference>
<dbReference type="PRINTS" id="PR00834">
    <property type="entry name" value="PROTEASES2C"/>
</dbReference>
<keyword evidence="4" id="KW-1133">Transmembrane helix</keyword>
<dbReference type="AlphaFoldDB" id="A0A9E7DJ95"/>
<feature type="domain" description="PDZ" evidence="5">
    <location>
        <begin position="412"/>
        <end position="504"/>
    </location>
</feature>
<dbReference type="SUPFAM" id="SSF50494">
    <property type="entry name" value="Trypsin-like serine proteases"/>
    <property type="match status" value="1"/>
</dbReference>
<dbReference type="RefSeq" id="WP_249242386.1">
    <property type="nucleotide sequence ID" value="NZ_CP096649.1"/>
</dbReference>
<evidence type="ECO:0000259" key="5">
    <source>
        <dbReference type="PROSITE" id="PS50106"/>
    </source>
</evidence>
<dbReference type="GO" id="GO:0004252">
    <property type="term" value="F:serine-type endopeptidase activity"/>
    <property type="evidence" value="ECO:0007669"/>
    <property type="project" value="InterPro"/>
</dbReference>
<evidence type="ECO:0000313" key="7">
    <source>
        <dbReference type="Proteomes" id="UP000831151"/>
    </source>
</evidence>
<keyword evidence="7" id="KW-1185">Reference proteome</keyword>
<accession>A0A9E7DJ95</accession>
<gene>
    <name evidence="6" type="ORF">M1R53_06235</name>
</gene>
<evidence type="ECO:0000256" key="4">
    <source>
        <dbReference type="SAM" id="Phobius"/>
    </source>
</evidence>
<evidence type="ECO:0000256" key="1">
    <source>
        <dbReference type="ARBA" id="ARBA00022670"/>
    </source>
</evidence>
<dbReference type="InterPro" id="IPR051201">
    <property type="entry name" value="Chloro_Bact_Ser_Proteases"/>
</dbReference>
<dbReference type="InterPro" id="IPR001478">
    <property type="entry name" value="PDZ"/>
</dbReference>
<sequence length="519" mass="56893">MKFDEFGNEIIDDEEIIENNDNCNDNCNDNDNSNSNDNNNDNDFSSDDDFTYERKTYRRANQYDRPQASRAKFSYNEVNKKEKKRYGAGVLIWSIIFAIFFGTLTGFGGAYMFNKANDVYNYMHSEAKNDTQKITIDQPTEIVEAATKKAIPSVVGITTQVISRDFFGRQALGKGTGSGVIVNSDGYIITNAHVVNSEVQEKNNAFDDFPFGNEFPFGGGSKGDKQRKVDDEDVDEDDDDEENNNNDSDNDNAYDYNSKNKDNKKQSKGGKINVLLDDGSTHKAKIVWMDKDMDLAIIKINAKNLPVAELGDSDKVQIGQIAIAIGNPLGLDFNRTVTSGVISGKDRTIKVENQVINNLIQTDASINPGNSGGPLLNSKGEVIGINTVKLTNAEGLGFSIPINMIKGVLNSILKTGKAQTAQLGVSIYNAKDYEAALRVKLNTNKGVIVLSVASGTAADKAGIMAGDILLKVDDKEVTDVNTLKSIMFGYNLGDEATLKINRNGKEMDVKIKFTSMNKN</sequence>
<dbReference type="GO" id="GO:0006508">
    <property type="term" value="P:proteolysis"/>
    <property type="evidence" value="ECO:0007669"/>
    <property type="project" value="UniProtKB-KW"/>
</dbReference>
<proteinExistence type="predicted"/>
<keyword evidence="1" id="KW-0645">Protease</keyword>
<dbReference type="SMART" id="SM00228">
    <property type="entry name" value="PDZ"/>
    <property type="match status" value="1"/>
</dbReference>
<keyword evidence="2" id="KW-0378">Hydrolase</keyword>
<protein>
    <submittedName>
        <fullName evidence="6">Trypsin-like peptidase domain-containing protein</fullName>
    </submittedName>
</protein>
<dbReference type="InterPro" id="IPR009003">
    <property type="entry name" value="Peptidase_S1_PA"/>
</dbReference>
<evidence type="ECO:0000256" key="2">
    <source>
        <dbReference type="ARBA" id="ARBA00022801"/>
    </source>
</evidence>
<dbReference type="KEGG" id="fms:M1R53_06235"/>
<dbReference type="PANTHER" id="PTHR43343:SF3">
    <property type="entry name" value="PROTEASE DO-LIKE 8, CHLOROPLASTIC"/>
    <property type="match status" value="1"/>
</dbReference>
<feature type="compositionally biased region" description="Low complexity" evidence="3">
    <location>
        <begin position="21"/>
        <end position="43"/>
    </location>
</feature>
<organism evidence="6 7">
    <name type="scientific">Fenollaria massiliensis</name>
    <dbReference type="NCBI Taxonomy" id="938288"/>
    <lineage>
        <taxon>Bacteria</taxon>
        <taxon>Bacillati</taxon>
        <taxon>Bacillota</taxon>
        <taxon>Clostridia</taxon>
        <taxon>Eubacteriales</taxon>
        <taxon>Fenollaria</taxon>
    </lineage>
</organism>
<name>A0A9E7DJ95_9FIRM</name>
<dbReference type="EMBL" id="CP096649">
    <property type="protein sequence ID" value="UQK58832.1"/>
    <property type="molecule type" value="Genomic_DNA"/>
</dbReference>
<evidence type="ECO:0000256" key="3">
    <source>
        <dbReference type="SAM" id="MobiDB-lite"/>
    </source>
</evidence>
<feature type="region of interest" description="Disordered" evidence="3">
    <location>
        <begin position="217"/>
        <end position="274"/>
    </location>
</feature>
<dbReference type="Proteomes" id="UP000831151">
    <property type="component" value="Chromosome"/>
</dbReference>
<evidence type="ECO:0000313" key="6">
    <source>
        <dbReference type="EMBL" id="UQK58832.1"/>
    </source>
</evidence>
<reference evidence="6" key="1">
    <citation type="submission" date="2022-04" db="EMBL/GenBank/DDBJ databases">
        <title>Complete genome sequences of Ezakiella coagulans and Fenollaria massiliensis.</title>
        <authorList>
            <person name="France M.T."/>
            <person name="Clifford J."/>
            <person name="Narina S."/>
            <person name="Rutt L."/>
            <person name="Ravel J."/>
        </authorList>
    </citation>
    <scope>NUCLEOTIDE SEQUENCE</scope>
    <source>
        <strain evidence="6">C0061C2</strain>
    </source>
</reference>
<feature type="region of interest" description="Disordered" evidence="3">
    <location>
        <begin position="21"/>
        <end position="49"/>
    </location>
</feature>
<dbReference type="Gene3D" id="2.40.10.120">
    <property type="match status" value="2"/>
</dbReference>
<dbReference type="Pfam" id="PF13180">
    <property type="entry name" value="PDZ_2"/>
    <property type="match status" value="1"/>
</dbReference>
<keyword evidence="4" id="KW-0812">Transmembrane</keyword>
<feature type="compositionally biased region" description="Acidic residues" evidence="3">
    <location>
        <begin position="231"/>
        <end position="252"/>
    </location>
</feature>
<dbReference type="PANTHER" id="PTHR43343">
    <property type="entry name" value="PEPTIDASE S12"/>
    <property type="match status" value="1"/>
</dbReference>
<dbReference type="SUPFAM" id="SSF50156">
    <property type="entry name" value="PDZ domain-like"/>
    <property type="match status" value="1"/>
</dbReference>
<dbReference type="InterPro" id="IPR036034">
    <property type="entry name" value="PDZ_sf"/>
</dbReference>
<feature type="transmembrane region" description="Helical" evidence="4">
    <location>
        <begin position="90"/>
        <end position="113"/>
    </location>
</feature>
<dbReference type="Pfam" id="PF13365">
    <property type="entry name" value="Trypsin_2"/>
    <property type="match status" value="1"/>
</dbReference>
<dbReference type="PROSITE" id="PS50106">
    <property type="entry name" value="PDZ"/>
    <property type="match status" value="1"/>
</dbReference>